<dbReference type="AlphaFoldDB" id="A0A9Q3DNN4"/>
<evidence type="ECO:0000313" key="2">
    <source>
        <dbReference type="Proteomes" id="UP000765509"/>
    </source>
</evidence>
<sequence>MEPEITYSDPLRLMGPGNPTRLPSGFTLLRHQHIHDQELPYFPIPERIQEGKRIIAKEQDFFQPEAETVRSYDPEIVGPFGRITKKKNSCKYFQCGYQP</sequence>
<accession>A0A9Q3DNN4</accession>
<dbReference type="EMBL" id="AVOT02017848">
    <property type="protein sequence ID" value="MBW0504290.1"/>
    <property type="molecule type" value="Genomic_DNA"/>
</dbReference>
<organism evidence="1 2">
    <name type="scientific">Austropuccinia psidii MF-1</name>
    <dbReference type="NCBI Taxonomy" id="1389203"/>
    <lineage>
        <taxon>Eukaryota</taxon>
        <taxon>Fungi</taxon>
        <taxon>Dikarya</taxon>
        <taxon>Basidiomycota</taxon>
        <taxon>Pucciniomycotina</taxon>
        <taxon>Pucciniomycetes</taxon>
        <taxon>Pucciniales</taxon>
        <taxon>Sphaerophragmiaceae</taxon>
        <taxon>Austropuccinia</taxon>
    </lineage>
</organism>
<evidence type="ECO:0000313" key="1">
    <source>
        <dbReference type="EMBL" id="MBW0504290.1"/>
    </source>
</evidence>
<comment type="caution">
    <text evidence="1">The sequence shown here is derived from an EMBL/GenBank/DDBJ whole genome shotgun (WGS) entry which is preliminary data.</text>
</comment>
<gene>
    <name evidence="1" type="ORF">O181_044005</name>
</gene>
<dbReference type="Proteomes" id="UP000765509">
    <property type="component" value="Unassembled WGS sequence"/>
</dbReference>
<proteinExistence type="predicted"/>
<keyword evidence="2" id="KW-1185">Reference proteome</keyword>
<protein>
    <submittedName>
        <fullName evidence="1">Uncharacterized protein</fullName>
    </submittedName>
</protein>
<reference evidence="1" key="1">
    <citation type="submission" date="2021-03" db="EMBL/GenBank/DDBJ databases">
        <title>Draft genome sequence of rust myrtle Austropuccinia psidii MF-1, a brazilian biotype.</title>
        <authorList>
            <person name="Quecine M.C."/>
            <person name="Pachon D.M.R."/>
            <person name="Bonatelli M.L."/>
            <person name="Correr F.H."/>
            <person name="Franceschini L.M."/>
            <person name="Leite T.F."/>
            <person name="Margarido G.R.A."/>
            <person name="Almeida C.A."/>
            <person name="Ferrarezi J.A."/>
            <person name="Labate C.A."/>
        </authorList>
    </citation>
    <scope>NUCLEOTIDE SEQUENCE</scope>
    <source>
        <strain evidence="1">MF-1</strain>
    </source>
</reference>
<name>A0A9Q3DNN4_9BASI</name>